<name>A0A484ZTY6_9GAMM</name>
<keyword evidence="1" id="KW-0812">Transmembrane</keyword>
<dbReference type="EMBL" id="CAADJA010000002">
    <property type="protein sequence ID" value="VFS51775.1"/>
    <property type="molecule type" value="Genomic_DNA"/>
</dbReference>
<evidence type="ECO:0000313" key="2">
    <source>
        <dbReference type="EMBL" id="VFS51775.1"/>
    </source>
</evidence>
<sequence>MENARLMSPADSDSKIIRSIAPYLADRNITKITFDVDDEIFYVRVVPVGEELGLQNWRMAVIVPQNDLVGIFNKDRIITIFSVVLIFIIGVTLGMDHVS</sequence>
<proteinExistence type="predicted"/>
<keyword evidence="1" id="KW-1133">Transmembrane helix</keyword>
<reference evidence="2 3" key="1">
    <citation type="submission" date="2019-03" db="EMBL/GenBank/DDBJ databases">
        <authorList>
            <consortium name="Pathogen Informatics"/>
        </authorList>
    </citation>
    <scope>NUCLEOTIDE SEQUENCE [LARGE SCALE GENOMIC DNA]</scope>
    <source>
        <strain evidence="2 3">NCTC12282</strain>
    </source>
</reference>
<evidence type="ECO:0000256" key="1">
    <source>
        <dbReference type="SAM" id="Phobius"/>
    </source>
</evidence>
<accession>A0A484ZTY6</accession>
<evidence type="ECO:0000313" key="3">
    <source>
        <dbReference type="Proteomes" id="UP000373449"/>
    </source>
</evidence>
<dbReference type="AlphaFoldDB" id="A0A484ZTY6"/>
<dbReference type="Proteomes" id="UP000373449">
    <property type="component" value="Unassembled WGS sequence"/>
</dbReference>
<protein>
    <submittedName>
        <fullName evidence="2">Uncharacterized protein</fullName>
    </submittedName>
</protein>
<gene>
    <name evidence="2" type="ORF">NCTC12282_05425</name>
</gene>
<feature type="transmembrane region" description="Helical" evidence="1">
    <location>
        <begin position="77"/>
        <end position="95"/>
    </location>
</feature>
<organism evidence="2 3">
    <name type="scientific">Budvicia aquatica</name>
    <dbReference type="NCBI Taxonomy" id="82979"/>
    <lineage>
        <taxon>Bacteria</taxon>
        <taxon>Pseudomonadati</taxon>
        <taxon>Pseudomonadota</taxon>
        <taxon>Gammaproteobacteria</taxon>
        <taxon>Enterobacterales</taxon>
        <taxon>Budviciaceae</taxon>
        <taxon>Budvicia</taxon>
    </lineage>
</organism>
<keyword evidence="1" id="KW-0472">Membrane</keyword>